<dbReference type="HAMAP" id="MF_00048">
    <property type="entry name" value="UPF0102"/>
    <property type="match status" value="1"/>
</dbReference>
<dbReference type="Proteomes" id="UP000032568">
    <property type="component" value="Chromosome"/>
</dbReference>
<reference evidence="4 5" key="2">
    <citation type="journal article" date="2022" name="Mar. Drugs">
        <title>Bioassay-Guided Fractionation Leads to the Detection of Cholic Acid Generated by the Rare Thalassomonas sp.</title>
        <authorList>
            <person name="Pheiffer F."/>
            <person name="Schneider Y.K."/>
            <person name="Hansen E.H."/>
            <person name="Andersen J.H."/>
            <person name="Isaksson J."/>
            <person name="Busche T."/>
            <person name="R C."/>
            <person name="Kalinowski J."/>
            <person name="Zyl L.V."/>
            <person name="Trindade M."/>
        </authorList>
    </citation>
    <scope>NUCLEOTIDE SEQUENCE [LARGE SCALE GENOMIC DNA]</scope>
    <source>
        <strain evidence="4 5">A5K-106</strain>
    </source>
</reference>
<dbReference type="InterPro" id="IPR011335">
    <property type="entry name" value="Restrct_endonuc-II-like"/>
</dbReference>
<gene>
    <name evidence="4" type="ORF">SG35_003755</name>
</gene>
<name>A0AAE9YT27_9GAMM</name>
<sequence>MPWTKPPNNPGFNTRDSTTRETGRQTETLAANYLLDQGLTLIRKNFSAKTGEIDLLMREQQVLVFVEVKYRKHPTFGGALAAVSASKQKKIRQTAEFYLQQAGLNAYNTPCRFDVVTLQGSIERPQITWLKNAF</sequence>
<protein>
    <recommendedName>
        <fullName evidence="2">UPF0102 protein SG35_003755</fullName>
    </recommendedName>
</protein>
<proteinExistence type="inferred from homology"/>
<dbReference type="PANTHER" id="PTHR34039">
    <property type="entry name" value="UPF0102 PROTEIN YRAN"/>
    <property type="match status" value="1"/>
</dbReference>
<dbReference type="CDD" id="cd20736">
    <property type="entry name" value="PoNe_Nuclease"/>
    <property type="match status" value="1"/>
</dbReference>
<evidence type="ECO:0000313" key="4">
    <source>
        <dbReference type="EMBL" id="WDD99798.1"/>
    </source>
</evidence>
<dbReference type="PANTHER" id="PTHR34039:SF1">
    <property type="entry name" value="UPF0102 PROTEIN YRAN"/>
    <property type="match status" value="1"/>
</dbReference>
<dbReference type="SUPFAM" id="SSF52980">
    <property type="entry name" value="Restriction endonuclease-like"/>
    <property type="match status" value="1"/>
</dbReference>
<dbReference type="KEGG" id="tact:SG35_003755"/>
<keyword evidence="5" id="KW-1185">Reference proteome</keyword>
<organism evidence="4 5">
    <name type="scientific">Thalassomonas actiniarum</name>
    <dbReference type="NCBI Taxonomy" id="485447"/>
    <lineage>
        <taxon>Bacteria</taxon>
        <taxon>Pseudomonadati</taxon>
        <taxon>Pseudomonadota</taxon>
        <taxon>Gammaproteobacteria</taxon>
        <taxon>Alteromonadales</taxon>
        <taxon>Colwelliaceae</taxon>
        <taxon>Thalassomonas</taxon>
    </lineage>
</organism>
<evidence type="ECO:0000256" key="2">
    <source>
        <dbReference type="HAMAP-Rule" id="MF_00048"/>
    </source>
</evidence>
<feature type="region of interest" description="Disordered" evidence="3">
    <location>
        <begin position="1"/>
        <end position="24"/>
    </location>
</feature>
<dbReference type="EMBL" id="CP059735">
    <property type="protein sequence ID" value="WDD99798.1"/>
    <property type="molecule type" value="Genomic_DNA"/>
</dbReference>
<dbReference type="NCBIfam" id="NF009150">
    <property type="entry name" value="PRK12497.1-3"/>
    <property type="match status" value="1"/>
</dbReference>
<accession>A0AAE9YT27</accession>
<comment type="similarity">
    <text evidence="1 2">Belongs to the UPF0102 family.</text>
</comment>
<dbReference type="InterPro" id="IPR003509">
    <property type="entry name" value="UPF0102_YraN-like"/>
</dbReference>
<dbReference type="InterPro" id="IPR011856">
    <property type="entry name" value="tRNA_endonuc-like_dom_sf"/>
</dbReference>
<dbReference type="Gene3D" id="3.40.1350.10">
    <property type="match status" value="1"/>
</dbReference>
<dbReference type="RefSeq" id="WP_044835974.1">
    <property type="nucleotide sequence ID" value="NZ_CP059735.1"/>
</dbReference>
<dbReference type="Pfam" id="PF02021">
    <property type="entry name" value="UPF0102"/>
    <property type="match status" value="1"/>
</dbReference>
<evidence type="ECO:0000256" key="1">
    <source>
        <dbReference type="ARBA" id="ARBA00006738"/>
    </source>
</evidence>
<evidence type="ECO:0000313" key="5">
    <source>
        <dbReference type="Proteomes" id="UP000032568"/>
    </source>
</evidence>
<dbReference type="GO" id="GO:0003676">
    <property type="term" value="F:nucleic acid binding"/>
    <property type="evidence" value="ECO:0007669"/>
    <property type="project" value="InterPro"/>
</dbReference>
<evidence type="ECO:0000256" key="3">
    <source>
        <dbReference type="SAM" id="MobiDB-lite"/>
    </source>
</evidence>
<dbReference type="AlphaFoldDB" id="A0AAE9YT27"/>
<dbReference type="NCBIfam" id="TIGR00252">
    <property type="entry name" value="YraN family protein"/>
    <property type="match status" value="1"/>
</dbReference>
<reference evidence="4 5" key="1">
    <citation type="journal article" date="2015" name="Genome Announc.">
        <title>Draft Genome Sequences of Marine Isolates of Thalassomonas viridans and Thalassomonas actiniarum.</title>
        <authorList>
            <person name="Olonade I."/>
            <person name="van Zyl L.J."/>
            <person name="Trindade M."/>
        </authorList>
    </citation>
    <scope>NUCLEOTIDE SEQUENCE [LARGE SCALE GENOMIC DNA]</scope>
    <source>
        <strain evidence="4 5">A5K-106</strain>
    </source>
</reference>